<comment type="caution">
    <text evidence="1">The sequence shown here is derived from an EMBL/GenBank/DDBJ whole genome shotgun (WGS) entry which is preliminary data.</text>
</comment>
<name>A0ABQ8SUC8_PERAM</name>
<evidence type="ECO:0000313" key="1">
    <source>
        <dbReference type="EMBL" id="KAJ4437302.1"/>
    </source>
</evidence>
<dbReference type="Proteomes" id="UP001148838">
    <property type="component" value="Unassembled WGS sequence"/>
</dbReference>
<organism evidence="1 2">
    <name type="scientific">Periplaneta americana</name>
    <name type="common">American cockroach</name>
    <name type="synonym">Blatta americana</name>
    <dbReference type="NCBI Taxonomy" id="6978"/>
    <lineage>
        <taxon>Eukaryota</taxon>
        <taxon>Metazoa</taxon>
        <taxon>Ecdysozoa</taxon>
        <taxon>Arthropoda</taxon>
        <taxon>Hexapoda</taxon>
        <taxon>Insecta</taxon>
        <taxon>Pterygota</taxon>
        <taxon>Neoptera</taxon>
        <taxon>Polyneoptera</taxon>
        <taxon>Dictyoptera</taxon>
        <taxon>Blattodea</taxon>
        <taxon>Blattoidea</taxon>
        <taxon>Blattidae</taxon>
        <taxon>Blattinae</taxon>
        <taxon>Periplaneta</taxon>
    </lineage>
</organism>
<sequence length="159" mass="17650">MVLASCLGLALRNVRWFESSWGEVNRHNVRILDSEPSQKIQEFQRGSPKRNVWCALLQDMINLVVPPLFAITAAICQAYSPLVCIGYPLECVTIPLALSWTMKVGRISQDLNHRSNSSERCSMGLRSELCAGTILLRWLVSSVGRADGYGLKGPGFNAR</sequence>
<gene>
    <name evidence="1" type="ORF">ANN_17440</name>
</gene>
<accession>A0ABQ8SUC8</accession>
<dbReference type="EMBL" id="JAJSOF020000021">
    <property type="protein sequence ID" value="KAJ4437302.1"/>
    <property type="molecule type" value="Genomic_DNA"/>
</dbReference>
<proteinExistence type="predicted"/>
<reference evidence="1 2" key="1">
    <citation type="journal article" date="2022" name="Allergy">
        <title>Genome assembly and annotation of Periplaneta americana reveal a comprehensive cockroach allergen profile.</title>
        <authorList>
            <person name="Wang L."/>
            <person name="Xiong Q."/>
            <person name="Saelim N."/>
            <person name="Wang L."/>
            <person name="Nong W."/>
            <person name="Wan A.T."/>
            <person name="Shi M."/>
            <person name="Liu X."/>
            <person name="Cao Q."/>
            <person name="Hui J.H.L."/>
            <person name="Sookrung N."/>
            <person name="Leung T.F."/>
            <person name="Tungtrongchitr A."/>
            <person name="Tsui S.K.W."/>
        </authorList>
    </citation>
    <scope>NUCLEOTIDE SEQUENCE [LARGE SCALE GENOMIC DNA]</scope>
    <source>
        <strain evidence="1">PWHHKU_190912</strain>
    </source>
</reference>
<evidence type="ECO:0000313" key="2">
    <source>
        <dbReference type="Proteomes" id="UP001148838"/>
    </source>
</evidence>
<keyword evidence="2" id="KW-1185">Reference proteome</keyword>
<protein>
    <submittedName>
        <fullName evidence="1">Uncharacterized protein</fullName>
    </submittedName>
</protein>